<dbReference type="Pfam" id="PF04220">
    <property type="entry name" value="YihI"/>
    <property type="match status" value="1"/>
</dbReference>
<proteinExistence type="predicted"/>
<sequence length="69" mass="7974">DAGEKLGSGLQKQVDQKLDRIEQLMKQLGLLDEPEEEMMDDELPMTRAHSDDDLLDQFEKMDFDSFGKE</sequence>
<dbReference type="EMBL" id="JABXOR010000708">
    <property type="protein sequence ID" value="NVP00811.1"/>
    <property type="molecule type" value="Genomic_DNA"/>
</dbReference>
<feature type="non-terminal residue" evidence="3">
    <location>
        <position position="1"/>
    </location>
</feature>
<reference evidence="3 4" key="1">
    <citation type="submission" date="2020-06" db="EMBL/GenBank/DDBJ databases">
        <title>Photobacterium damselae subsp. damselae comparative genomics.</title>
        <authorList>
            <person name="Osorio C.R."/>
        </authorList>
    </citation>
    <scope>NUCLEOTIDE SEQUENCE [LARGE SCALE GENOMIC DNA]</scope>
    <source>
        <strain evidence="3 4">TW250/03</strain>
    </source>
</reference>
<dbReference type="GO" id="GO:0005096">
    <property type="term" value="F:GTPase activator activity"/>
    <property type="evidence" value="ECO:0007669"/>
    <property type="project" value="UniProtKB-KW"/>
</dbReference>
<keyword evidence="1" id="KW-0343">GTPase activation</keyword>
<protein>
    <submittedName>
        <fullName evidence="3">GTPase-activating protein</fullName>
    </submittedName>
</protein>
<dbReference type="GO" id="GO:0042254">
    <property type="term" value="P:ribosome biogenesis"/>
    <property type="evidence" value="ECO:0007669"/>
    <property type="project" value="UniProtKB-KW"/>
</dbReference>
<accession>A0A850R124</accession>
<dbReference type="InterPro" id="IPR007336">
    <property type="entry name" value="YihI"/>
</dbReference>
<dbReference type="AlphaFoldDB" id="A0A850R124"/>
<dbReference type="Proteomes" id="UP000533429">
    <property type="component" value="Unassembled WGS sequence"/>
</dbReference>
<name>A0A850R124_PHODD</name>
<gene>
    <name evidence="3" type="ORF">HWA77_11375</name>
</gene>
<comment type="caution">
    <text evidence="3">The sequence shown here is derived from an EMBL/GenBank/DDBJ whole genome shotgun (WGS) entry which is preliminary data.</text>
</comment>
<evidence type="ECO:0000256" key="1">
    <source>
        <dbReference type="ARBA" id="ARBA00022468"/>
    </source>
</evidence>
<evidence type="ECO:0000256" key="2">
    <source>
        <dbReference type="ARBA" id="ARBA00022517"/>
    </source>
</evidence>
<evidence type="ECO:0000313" key="4">
    <source>
        <dbReference type="Proteomes" id="UP000533429"/>
    </source>
</evidence>
<keyword evidence="2" id="KW-0690">Ribosome biogenesis</keyword>
<evidence type="ECO:0000313" key="3">
    <source>
        <dbReference type="EMBL" id="NVP00811.1"/>
    </source>
</evidence>
<organism evidence="3 4">
    <name type="scientific">Photobacterium damselae subsp. damselae</name>
    <name type="common">Listonella damsela</name>
    <dbReference type="NCBI Taxonomy" id="85581"/>
    <lineage>
        <taxon>Bacteria</taxon>
        <taxon>Pseudomonadati</taxon>
        <taxon>Pseudomonadota</taxon>
        <taxon>Gammaproteobacteria</taxon>
        <taxon>Vibrionales</taxon>
        <taxon>Vibrionaceae</taxon>
        <taxon>Photobacterium</taxon>
    </lineage>
</organism>